<dbReference type="OrthoDB" id="2585655at2759"/>
<evidence type="ECO:0000259" key="7">
    <source>
        <dbReference type="PROSITE" id="PS50850"/>
    </source>
</evidence>
<dbReference type="PANTHER" id="PTHR23502">
    <property type="entry name" value="MAJOR FACILITATOR SUPERFAMILY"/>
    <property type="match status" value="1"/>
</dbReference>
<protein>
    <submittedName>
        <fullName evidence="8">MFS general substrate transporter</fullName>
    </submittedName>
</protein>
<organism evidence="8 9">
    <name type="scientific">Phanerochaete sordida</name>
    <dbReference type="NCBI Taxonomy" id="48140"/>
    <lineage>
        <taxon>Eukaryota</taxon>
        <taxon>Fungi</taxon>
        <taxon>Dikarya</taxon>
        <taxon>Basidiomycota</taxon>
        <taxon>Agaricomycotina</taxon>
        <taxon>Agaricomycetes</taxon>
        <taxon>Polyporales</taxon>
        <taxon>Phanerochaetaceae</taxon>
        <taxon>Phanerochaete</taxon>
    </lineage>
</organism>
<evidence type="ECO:0000256" key="3">
    <source>
        <dbReference type="ARBA" id="ARBA00022989"/>
    </source>
</evidence>
<feature type="transmembrane region" description="Helical" evidence="6">
    <location>
        <begin position="135"/>
        <end position="153"/>
    </location>
</feature>
<evidence type="ECO:0000256" key="6">
    <source>
        <dbReference type="SAM" id="Phobius"/>
    </source>
</evidence>
<feature type="transmembrane region" description="Helical" evidence="6">
    <location>
        <begin position="516"/>
        <end position="535"/>
    </location>
</feature>
<feature type="transmembrane region" description="Helical" evidence="6">
    <location>
        <begin position="371"/>
        <end position="393"/>
    </location>
</feature>
<feature type="transmembrane region" description="Helical" evidence="6">
    <location>
        <begin position="547"/>
        <end position="566"/>
    </location>
</feature>
<dbReference type="InterPro" id="IPR011701">
    <property type="entry name" value="MFS"/>
</dbReference>
<feature type="transmembrane region" description="Helical" evidence="6">
    <location>
        <begin position="452"/>
        <end position="472"/>
    </location>
</feature>
<dbReference type="Proteomes" id="UP000703269">
    <property type="component" value="Unassembled WGS sequence"/>
</dbReference>
<dbReference type="PROSITE" id="PS50850">
    <property type="entry name" value="MFS"/>
    <property type="match status" value="1"/>
</dbReference>
<dbReference type="GO" id="GO:0022857">
    <property type="term" value="F:transmembrane transporter activity"/>
    <property type="evidence" value="ECO:0007669"/>
    <property type="project" value="InterPro"/>
</dbReference>
<feature type="compositionally biased region" description="Basic and acidic residues" evidence="5">
    <location>
        <begin position="284"/>
        <end position="318"/>
    </location>
</feature>
<keyword evidence="2 6" id="KW-0812">Transmembrane</keyword>
<keyword evidence="3 6" id="KW-1133">Transmembrane helix</keyword>
<dbReference type="PANTHER" id="PTHR23502:SF5">
    <property type="entry name" value="QUINIDINE RESISTANCE PROTEIN 3"/>
    <property type="match status" value="1"/>
</dbReference>
<evidence type="ECO:0000313" key="9">
    <source>
        <dbReference type="Proteomes" id="UP000703269"/>
    </source>
</evidence>
<dbReference type="Gene3D" id="1.20.1720.10">
    <property type="entry name" value="Multidrug resistance protein D"/>
    <property type="match status" value="1"/>
</dbReference>
<feature type="transmembrane region" description="Helical" evidence="6">
    <location>
        <begin position="107"/>
        <end position="126"/>
    </location>
</feature>
<feature type="region of interest" description="Disordered" evidence="5">
    <location>
        <begin position="284"/>
        <end position="329"/>
    </location>
</feature>
<dbReference type="EMBL" id="BPQB01000023">
    <property type="protein sequence ID" value="GJE91884.1"/>
    <property type="molecule type" value="Genomic_DNA"/>
</dbReference>
<gene>
    <name evidence="8" type="ORF">PsYK624_080350</name>
</gene>
<dbReference type="GO" id="GO:0005886">
    <property type="term" value="C:plasma membrane"/>
    <property type="evidence" value="ECO:0007669"/>
    <property type="project" value="TreeGrafter"/>
</dbReference>
<feature type="transmembrane region" description="Helical" evidence="6">
    <location>
        <begin position="478"/>
        <end position="504"/>
    </location>
</feature>
<evidence type="ECO:0000256" key="1">
    <source>
        <dbReference type="ARBA" id="ARBA00004141"/>
    </source>
</evidence>
<evidence type="ECO:0000256" key="4">
    <source>
        <dbReference type="ARBA" id="ARBA00023136"/>
    </source>
</evidence>
<keyword evidence="4 6" id="KW-0472">Membrane</keyword>
<sequence>MTPATTQAPSLAVTPTPTIHAHADAHDVEKGAFDAQADHRQASQPKFDIEHVAVENDPREWSRRKKLFVLILVSAASTIAGLGGNIYNPGIAEVERDLHTSSGSISLSLSIFILIQGGFPIIWSAVSEIVGRKKVYLVSMAICMVGCIVAGTAKSISVLIGMRCLQGAGGAAVISIGAATLADIYEPHERGTMMGIYYCAPLIGVSLGPLLGGALTQGLSWRATFYFLAIFTGLCVLAFLAFEDTFRRERSMVYNAAVRRRRRDAARRALRELEREKRAREEATIVEGLPEKSAADEKPRVDEERKGDDKKDEREEVPRAPSPADSQAIVEVMPTAATPSPARAQAELREVRLSLRDVNPIRPMLLVLWRLNNVAILSASGLIYGFSYCIAYTCARTLGDKYGYDALKIGLVLLSYGVGSMLGSILGGRWSDRVYNKLKAKSGGSSQPEMRLLSTRVFMLFVPPAVLGYGWVCEEHVNVSAICVMLFLAGFFSISIYSSTLAYIVDANAGRSSSAVALNSCFRGTLGFVAAEIAVPLQNSIGDGGLYSLWAGWLCIAELLILLVWWRGGRWREWGEQREERKAEGR</sequence>
<proteinExistence type="predicted"/>
<evidence type="ECO:0000256" key="2">
    <source>
        <dbReference type="ARBA" id="ARBA00022692"/>
    </source>
</evidence>
<evidence type="ECO:0000256" key="5">
    <source>
        <dbReference type="SAM" id="MobiDB-lite"/>
    </source>
</evidence>
<keyword evidence="9" id="KW-1185">Reference proteome</keyword>
<reference evidence="8 9" key="1">
    <citation type="submission" date="2021-08" db="EMBL/GenBank/DDBJ databases">
        <title>Draft Genome Sequence of Phanerochaete sordida strain YK-624.</title>
        <authorList>
            <person name="Mori T."/>
            <person name="Dohra H."/>
            <person name="Suzuki T."/>
            <person name="Kawagishi H."/>
            <person name="Hirai H."/>
        </authorList>
    </citation>
    <scope>NUCLEOTIDE SEQUENCE [LARGE SCALE GENOMIC DNA]</scope>
    <source>
        <strain evidence="8 9">YK-624</strain>
    </source>
</reference>
<dbReference type="Gene3D" id="1.20.1250.20">
    <property type="entry name" value="MFS general substrate transporter like domains"/>
    <property type="match status" value="1"/>
</dbReference>
<feature type="transmembrane region" description="Helical" evidence="6">
    <location>
        <begin position="413"/>
        <end position="431"/>
    </location>
</feature>
<dbReference type="AlphaFoldDB" id="A0A9P3LER9"/>
<feature type="transmembrane region" description="Helical" evidence="6">
    <location>
        <begin position="165"/>
        <end position="184"/>
    </location>
</feature>
<feature type="transmembrane region" description="Helical" evidence="6">
    <location>
        <begin position="67"/>
        <end position="87"/>
    </location>
</feature>
<dbReference type="Pfam" id="PF07690">
    <property type="entry name" value="MFS_1"/>
    <property type="match status" value="1"/>
</dbReference>
<name>A0A9P3LER9_9APHY</name>
<evidence type="ECO:0000313" key="8">
    <source>
        <dbReference type="EMBL" id="GJE91884.1"/>
    </source>
</evidence>
<dbReference type="SUPFAM" id="SSF103473">
    <property type="entry name" value="MFS general substrate transporter"/>
    <property type="match status" value="1"/>
</dbReference>
<feature type="transmembrane region" description="Helical" evidence="6">
    <location>
        <begin position="196"/>
        <end position="217"/>
    </location>
</feature>
<accession>A0A9P3LER9</accession>
<dbReference type="InterPro" id="IPR036259">
    <property type="entry name" value="MFS_trans_sf"/>
</dbReference>
<comment type="subcellular location">
    <subcellularLocation>
        <location evidence="1">Membrane</location>
        <topology evidence="1">Multi-pass membrane protein</topology>
    </subcellularLocation>
</comment>
<feature type="transmembrane region" description="Helical" evidence="6">
    <location>
        <begin position="223"/>
        <end position="242"/>
    </location>
</feature>
<dbReference type="InterPro" id="IPR020846">
    <property type="entry name" value="MFS_dom"/>
</dbReference>
<comment type="caution">
    <text evidence="8">The sequence shown here is derived from an EMBL/GenBank/DDBJ whole genome shotgun (WGS) entry which is preliminary data.</text>
</comment>
<feature type="domain" description="Major facilitator superfamily (MFS) profile" evidence="7">
    <location>
        <begin position="69"/>
        <end position="569"/>
    </location>
</feature>